<dbReference type="RefSeq" id="WP_041417138.1">
    <property type="nucleotide sequence ID" value="NZ_JBJVNY010000005.1"/>
</dbReference>
<sequence>MVVYSFFVRGDQIFALNTSSPDFETRQKHFLDKGYAKQFAELEALSPEAAVIRFKDIKGEERKTEHAFSTSAVFTSLMDVLLKKG</sequence>
<name>A0A318NRL2_SERPL</name>
<accession>A0A318NRL2</accession>
<reference evidence="1 2" key="1">
    <citation type="submission" date="2017-11" db="EMBL/GenBank/DDBJ databases">
        <title>Genome sequence of the oocydin A producing rhizobacterium Serratia plymuthica 4Rx5.</title>
        <authorList>
            <person name="Matilla M.A."/>
            <person name="Udaondo Z."/>
            <person name="Salmond G.P.C."/>
        </authorList>
    </citation>
    <scope>NUCLEOTIDE SEQUENCE [LARGE SCALE GENOMIC DNA]</scope>
    <source>
        <strain evidence="1 2">4Rx5</strain>
    </source>
</reference>
<dbReference type="Proteomes" id="UP000248196">
    <property type="component" value="Unassembled WGS sequence"/>
</dbReference>
<dbReference type="OrthoDB" id="6493336at2"/>
<dbReference type="EMBL" id="PESE01000012">
    <property type="protein sequence ID" value="PYD36480.1"/>
    <property type="molecule type" value="Genomic_DNA"/>
</dbReference>
<evidence type="ECO:0000313" key="2">
    <source>
        <dbReference type="Proteomes" id="UP000248196"/>
    </source>
</evidence>
<dbReference type="AlphaFoldDB" id="A0A318NRL2"/>
<protein>
    <submittedName>
        <fullName evidence="1">Uncharacterized protein</fullName>
    </submittedName>
</protein>
<evidence type="ECO:0000313" key="1">
    <source>
        <dbReference type="EMBL" id="PYD36480.1"/>
    </source>
</evidence>
<organism evidence="1 2">
    <name type="scientific">Serratia plymuthica</name>
    <dbReference type="NCBI Taxonomy" id="82996"/>
    <lineage>
        <taxon>Bacteria</taxon>
        <taxon>Pseudomonadati</taxon>
        <taxon>Pseudomonadota</taxon>
        <taxon>Gammaproteobacteria</taxon>
        <taxon>Enterobacterales</taxon>
        <taxon>Yersiniaceae</taxon>
        <taxon>Serratia</taxon>
    </lineage>
</organism>
<gene>
    <name evidence="1" type="ORF">CT690_24430</name>
</gene>
<comment type="caution">
    <text evidence="1">The sequence shown here is derived from an EMBL/GenBank/DDBJ whole genome shotgun (WGS) entry which is preliminary data.</text>
</comment>
<proteinExistence type="predicted"/>